<organism evidence="5 6">
    <name type="scientific">Nicotiana attenuata</name>
    <name type="common">Coyote tobacco</name>
    <dbReference type="NCBI Taxonomy" id="49451"/>
    <lineage>
        <taxon>Eukaryota</taxon>
        <taxon>Viridiplantae</taxon>
        <taxon>Streptophyta</taxon>
        <taxon>Embryophyta</taxon>
        <taxon>Tracheophyta</taxon>
        <taxon>Spermatophyta</taxon>
        <taxon>Magnoliopsida</taxon>
        <taxon>eudicotyledons</taxon>
        <taxon>Gunneridae</taxon>
        <taxon>Pentapetalae</taxon>
        <taxon>asterids</taxon>
        <taxon>lamiids</taxon>
        <taxon>Solanales</taxon>
        <taxon>Solanaceae</taxon>
        <taxon>Nicotianoideae</taxon>
        <taxon>Nicotianeae</taxon>
        <taxon>Nicotiana</taxon>
    </lineage>
</organism>
<keyword evidence="2" id="KW-0408">Iron</keyword>
<dbReference type="GO" id="GO:0051777">
    <property type="term" value="F:ent-kaurenoic acid monooxygenase activity"/>
    <property type="evidence" value="ECO:0007669"/>
    <property type="project" value="TreeGrafter"/>
</dbReference>
<keyword evidence="4" id="KW-1133">Transmembrane helix</keyword>
<dbReference type="SUPFAM" id="SSF48264">
    <property type="entry name" value="Cytochrome P450"/>
    <property type="match status" value="1"/>
</dbReference>
<proteinExistence type="predicted"/>
<keyword evidence="1" id="KW-0479">Metal-binding</keyword>
<evidence type="ECO:0000256" key="4">
    <source>
        <dbReference type="SAM" id="Phobius"/>
    </source>
</evidence>
<keyword evidence="4" id="KW-0472">Membrane</keyword>
<dbReference type="GO" id="GO:0010268">
    <property type="term" value="P:brassinosteroid homeostasis"/>
    <property type="evidence" value="ECO:0007669"/>
    <property type="project" value="TreeGrafter"/>
</dbReference>
<dbReference type="GO" id="GO:0016125">
    <property type="term" value="P:sterol metabolic process"/>
    <property type="evidence" value="ECO:0007669"/>
    <property type="project" value="TreeGrafter"/>
</dbReference>
<sequence length="380" mass="43562">MEYDLVFLYTALAVGISTVYSMLKRTNMWFYTIKFSSKEYNFPPGDMGWPFFGNMPIFCKCFKGRDPDSFISYFVTRYGRGGMYKGLILEKPSIIVTKPEICRKILLDDENFDRHMPKTSLNVLGQEPPSNQEEKRRRMRSNPIQSHGGALSFQLDIINETVKNSFEKWASMEKPIEFLTEMKKTTFEVLMRILVGDEVAQDLLDVVFKENTFLIRGFLSIPINIPGFDYNRANKARGAIVKIFYQIIEERKAMIAKNKAMLKSSILDTMLDSSQDDENIITTLVSVTFAGYEFTAEVAAKAIMYLEKHPDFLHKAKEEQEDIIKKRPSSNAGLNIEEIRKKKYLTKVINETLRCASVSSLLLRDAKTTVNINGYAIPKG</sequence>
<dbReference type="AlphaFoldDB" id="A0A1J6IGW9"/>
<dbReference type="Gene3D" id="1.10.630.10">
    <property type="entry name" value="Cytochrome P450"/>
    <property type="match status" value="1"/>
</dbReference>
<gene>
    <name evidence="5" type="primary">KAO2</name>
    <name evidence="5" type="ORF">A4A49_06757</name>
</gene>
<dbReference type="EMBL" id="MJEQ01037190">
    <property type="protein sequence ID" value="OIS99767.1"/>
    <property type="molecule type" value="Genomic_DNA"/>
</dbReference>
<accession>A0A1J6IGW9</accession>
<reference evidence="5" key="1">
    <citation type="submission" date="2016-11" db="EMBL/GenBank/DDBJ databases">
        <title>The genome of Nicotiana attenuata.</title>
        <authorList>
            <person name="Xu S."/>
            <person name="Brockmoeller T."/>
            <person name="Gaquerel E."/>
            <person name="Navarro A."/>
            <person name="Kuhl H."/>
            <person name="Gase K."/>
            <person name="Ling Z."/>
            <person name="Zhou W."/>
            <person name="Kreitzer C."/>
            <person name="Stanke M."/>
            <person name="Tang H."/>
            <person name="Lyons E."/>
            <person name="Pandey P."/>
            <person name="Pandey S.P."/>
            <person name="Timmermann B."/>
            <person name="Baldwin I.T."/>
        </authorList>
    </citation>
    <scope>NUCLEOTIDE SEQUENCE [LARGE SCALE GENOMIC DNA]</scope>
    <source>
        <strain evidence="5">UT</strain>
    </source>
</reference>
<evidence type="ECO:0000313" key="6">
    <source>
        <dbReference type="Proteomes" id="UP000187609"/>
    </source>
</evidence>
<dbReference type="InterPro" id="IPR001128">
    <property type="entry name" value="Cyt_P450"/>
</dbReference>
<dbReference type="Proteomes" id="UP000187609">
    <property type="component" value="Unassembled WGS sequence"/>
</dbReference>
<protein>
    <submittedName>
        <fullName evidence="5">Ent-kaurenoic acid oxidase 2</fullName>
    </submittedName>
</protein>
<dbReference type="InterPro" id="IPR036396">
    <property type="entry name" value="Cyt_P450_sf"/>
</dbReference>
<evidence type="ECO:0000256" key="1">
    <source>
        <dbReference type="ARBA" id="ARBA00022723"/>
    </source>
</evidence>
<keyword evidence="6" id="KW-1185">Reference proteome</keyword>
<dbReference type="GO" id="GO:0016132">
    <property type="term" value="P:brassinosteroid biosynthetic process"/>
    <property type="evidence" value="ECO:0007669"/>
    <property type="project" value="TreeGrafter"/>
</dbReference>
<evidence type="ECO:0000313" key="5">
    <source>
        <dbReference type="EMBL" id="OIS99767.1"/>
    </source>
</evidence>
<dbReference type="GO" id="GO:0005783">
    <property type="term" value="C:endoplasmic reticulum"/>
    <property type="evidence" value="ECO:0007669"/>
    <property type="project" value="TreeGrafter"/>
</dbReference>
<feature type="compositionally biased region" description="Polar residues" evidence="3">
    <location>
        <begin position="120"/>
        <end position="131"/>
    </location>
</feature>
<feature type="transmembrane region" description="Helical" evidence="4">
    <location>
        <begin position="6"/>
        <end position="23"/>
    </location>
</feature>
<evidence type="ECO:0000256" key="3">
    <source>
        <dbReference type="SAM" id="MobiDB-lite"/>
    </source>
</evidence>
<dbReference type="OMA" id="NAMWVTI"/>
<evidence type="ECO:0000256" key="2">
    <source>
        <dbReference type="ARBA" id="ARBA00023004"/>
    </source>
</evidence>
<dbReference type="Gramene" id="OIS99767">
    <property type="protein sequence ID" value="OIS99767"/>
    <property type="gene ID" value="A4A49_06757"/>
</dbReference>
<dbReference type="Pfam" id="PF00067">
    <property type="entry name" value="p450"/>
    <property type="match status" value="1"/>
</dbReference>
<comment type="caution">
    <text evidence="5">The sequence shown here is derived from an EMBL/GenBank/DDBJ whole genome shotgun (WGS) entry which is preliminary data.</text>
</comment>
<dbReference type="SMR" id="A0A1J6IGW9"/>
<name>A0A1J6IGW9_NICAT</name>
<keyword evidence="4" id="KW-0812">Transmembrane</keyword>
<dbReference type="GO" id="GO:0020037">
    <property type="term" value="F:heme binding"/>
    <property type="evidence" value="ECO:0007669"/>
    <property type="project" value="InterPro"/>
</dbReference>
<dbReference type="STRING" id="49451.A0A1J6IGW9"/>
<feature type="region of interest" description="Disordered" evidence="3">
    <location>
        <begin position="120"/>
        <end position="146"/>
    </location>
</feature>
<dbReference type="GO" id="GO:0005506">
    <property type="term" value="F:iron ion binding"/>
    <property type="evidence" value="ECO:0007669"/>
    <property type="project" value="InterPro"/>
</dbReference>
<dbReference type="PANTHER" id="PTHR24286">
    <property type="entry name" value="CYTOCHROME P450 26"/>
    <property type="match status" value="1"/>
</dbReference>
<dbReference type="PANTHER" id="PTHR24286:SF350">
    <property type="entry name" value="ENT-KAURENOIC ACID OXIDASE 1-LIKE"/>
    <property type="match status" value="1"/>
</dbReference>